<evidence type="ECO:0000313" key="9">
    <source>
        <dbReference type="Proteomes" id="UP000789359"/>
    </source>
</evidence>
<comment type="caution">
    <text evidence="8">The sequence shown here is derived from an EMBL/GenBank/DDBJ whole genome shotgun (WGS) entry which is preliminary data.</text>
</comment>
<sequence>MLAFSHGTDSTALFYLLCGHGVEFDLAMVDYNLRTQSKDEVASARALAREFGKEIYTHSVFLEGGNFESRARQVRYEFFAKICAEHGYKNVILAHQLDDKFEWFLMQLGRGAGLNELLGMNECEQREQFCLVRPLLKVSKAEILKYLQDSQIKHFLDASNSDEKYARNFIRANFSEAFLAKFGAGVAKSFELLDADKRRLEPKVAHLGDMVYTVQNDQNAMRGVDRVAKMLGVLLSGAQRAECERCISAKTDCVLTGRVAVGYGDDKLVITPFLKVKMDKTFKEQCRKGKIPPINRGYLYKKGDLHQLLFL</sequence>
<feature type="domain" description="tRNA(Ile)-lysidine/2-thiocytidine synthase N-terminal" evidence="7">
    <location>
        <begin position="2"/>
        <end position="172"/>
    </location>
</feature>
<dbReference type="InterPro" id="IPR012795">
    <property type="entry name" value="tRNA_Ile_lys_synt_N"/>
</dbReference>
<comment type="caution">
    <text evidence="6">Lacks conserved residue(s) required for the propagation of feature annotation.</text>
</comment>
<organism evidence="8 9">
    <name type="scientific">Campylobacter suis</name>
    <dbReference type="NCBI Taxonomy" id="2790657"/>
    <lineage>
        <taxon>Bacteria</taxon>
        <taxon>Pseudomonadati</taxon>
        <taxon>Campylobacterota</taxon>
        <taxon>Epsilonproteobacteria</taxon>
        <taxon>Campylobacterales</taxon>
        <taxon>Campylobacteraceae</taxon>
        <taxon>Campylobacter</taxon>
    </lineage>
</organism>
<dbReference type="NCBIfam" id="TIGR02432">
    <property type="entry name" value="lysidine_TilS_N"/>
    <property type="match status" value="1"/>
</dbReference>
<dbReference type="HAMAP" id="MF_01161">
    <property type="entry name" value="tRNA_Ile_lys_synt"/>
    <property type="match status" value="1"/>
</dbReference>
<dbReference type="InterPro" id="IPR014729">
    <property type="entry name" value="Rossmann-like_a/b/a_fold"/>
</dbReference>
<accession>A0ABM8Q2Z0</accession>
<evidence type="ECO:0000256" key="3">
    <source>
        <dbReference type="ARBA" id="ARBA00022741"/>
    </source>
</evidence>
<proteinExistence type="inferred from homology"/>
<dbReference type="InterPro" id="IPR011063">
    <property type="entry name" value="TilS/TtcA_N"/>
</dbReference>
<reference evidence="8 9" key="1">
    <citation type="submission" date="2020-11" db="EMBL/GenBank/DDBJ databases">
        <authorList>
            <person name="Peeters C."/>
        </authorList>
    </citation>
    <scope>NUCLEOTIDE SEQUENCE [LARGE SCALE GENOMIC DNA]</scope>
    <source>
        <strain evidence="8 9">LMG 8286</strain>
    </source>
</reference>
<comment type="function">
    <text evidence="6">Ligates lysine onto the cytidine present at position 34 of the AUA codon-specific tRNA(Ile) that contains the anticodon CAU, in an ATP-dependent manner. Cytidine is converted to lysidine, thus changing the amino acid specificity of the tRNA from methionine to isoleucine.</text>
</comment>
<keyword evidence="1 6" id="KW-0436">Ligase</keyword>
<dbReference type="EMBL" id="CAJHOE010000001">
    <property type="protein sequence ID" value="CAD7287242.1"/>
    <property type="molecule type" value="Genomic_DNA"/>
</dbReference>
<dbReference type="Proteomes" id="UP000789359">
    <property type="component" value="Unassembled WGS sequence"/>
</dbReference>
<dbReference type="PANTHER" id="PTHR43033">
    <property type="entry name" value="TRNA(ILE)-LYSIDINE SYNTHASE-RELATED"/>
    <property type="match status" value="1"/>
</dbReference>
<dbReference type="Pfam" id="PF01171">
    <property type="entry name" value="ATP_bind_3"/>
    <property type="match status" value="1"/>
</dbReference>
<dbReference type="SUPFAM" id="SSF52402">
    <property type="entry name" value="Adenine nucleotide alpha hydrolases-like"/>
    <property type="match status" value="1"/>
</dbReference>
<dbReference type="CDD" id="cd01992">
    <property type="entry name" value="TilS_N"/>
    <property type="match status" value="1"/>
</dbReference>
<comment type="catalytic activity">
    <reaction evidence="5 6">
        <text>cytidine(34) in tRNA(Ile2) + L-lysine + ATP = lysidine(34) in tRNA(Ile2) + AMP + diphosphate + H(+)</text>
        <dbReference type="Rhea" id="RHEA:43744"/>
        <dbReference type="Rhea" id="RHEA-COMP:10625"/>
        <dbReference type="Rhea" id="RHEA-COMP:10670"/>
        <dbReference type="ChEBI" id="CHEBI:15378"/>
        <dbReference type="ChEBI" id="CHEBI:30616"/>
        <dbReference type="ChEBI" id="CHEBI:32551"/>
        <dbReference type="ChEBI" id="CHEBI:33019"/>
        <dbReference type="ChEBI" id="CHEBI:82748"/>
        <dbReference type="ChEBI" id="CHEBI:83665"/>
        <dbReference type="ChEBI" id="CHEBI:456215"/>
        <dbReference type="EC" id="6.3.4.19"/>
    </reaction>
</comment>
<evidence type="ECO:0000256" key="6">
    <source>
        <dbReference type="HAMAP-Rule" id="MF_01161"/>
    </source>
</evidence>
<dbReference type="EC" id="6.3.4.19" evidence="6"/>
<evidence type="ECO:0000259" key="7">
    <source>
        <dbReference type="Pfam" id="PF01171"/>
    </source>
</evidence>
<name>A0ABM8Q2Z0_9BACT</name>
<evidence type="ECO:0000256" key="1">
    <source>
        <dbReference type="ARBA" id="ARBA00022598"/>
    </source>
</evidence>
<keyword evidence="6" id="KW-0963">Cytoplasm</keyword>
<evidence type="ECO:0000256" key="5">
    <source>
        <dbReference type="ARBA" id="ARBA00048539"/>
    </source>
</evidence>
<evidence type="ECO:0000313" key="8">
    <source>
        <dbReference type="EMBL" id="CAD7287242.1"/>
    </source>
</evidence>
<keyword evidence="3" id="KW-0547">Nucleotide-binding</keyword>
<dbReference type="Gene3D" id="3.40.50.620">
    <property type="entry name" value="HUPs"/>
    <property type="match status" value="1"/>
</dbReference>
<evidence type="ECO:0000256" key="2">
    <source>
        <dbReference type="ARBA" id="ARBA00022694"/>
    </source>
</evidence>
<dbReference type="GO" id="GO:0032267">
    <property type="term" value="F:tRNA(Ile)-lysidine synthase activity"/>
    <property type="evidence" value="ECO:0007669"/>
    <property type="project" value="UniProtKB-EC"/>
</dbReference>
<dbReference type="PANTHER" id="PTHR43033:SF1">
    <property type="entry name" value="TRNA(ILE)-LYSIDINE SYNTHASE-RELATED"/>
    <property type="match status" value="1"/>
</dbReference>
<evidence type="ECO:0000256" key="4">
    <source>
        <dbReference type="ARBA" id="ARBA00022840"/>
    </source>
</evidence>
<comment type="similarity">
    <text evidence="6">Belongs to the tRNA(Ile)-lysidine synthase family.</text>
</comment>
<keyword evidence="4" id="KW-0067">ATP-binding</keyword>
<comment type="subcellular location">
    <subcellularLocation>
        <location evidence="6">Cytoplasm</location>
    </subcellularLocation>
</comment>
<protein>
    <recommendedName>
        <fullName evidence="6">tRNA(Ile)-lysidine synthase</fullName>
        <ecNumber evidence="6">6.3.4.19</ecNumber>
    </recommendedName>
    <alternativeName>
        <fullName evidence="6">tRNA(Ile)-2-lysyl-cytidine synthase</fullName>
    </alternativeName>
    <alternativeName>
        <fullName evidence="6">tRNA(Ile)-lysidine synthetase</fullName>
    </alternativeName>
</protein>
<keyword evidence="9" id="KW-1185">Reference proteome</keyword>
<keyword evidence="2 6" id="KW-0819">tRNA processing</keyword>
<gene>
    <name evidence="6 8" type="primary">tilS</name>
    <name evidence="8" type="ORF">LMG8286_00880</name>
</gene>
<dbReference type="InterPro" id="IPR012094">
    <property type="entry name" value="tRNA_Ile_lys_synt"/>
</dbReference>